<evidence type="ECO:0000256" key="1">
    <source>
        <dbReference type="SAM" id="MobiDB-lite"/>
    </source>
</evidence>
<comment type="caution">
    <text evidence="2">The sequence shown here is derived from an EMBL/GenBank/DDBJ whole genome shotgun (WGS) entry which is preliminary data.</text>
</comment>
<dbReference type="VEuPathDB" id="FungiDB:VP01_441g8"/>
<feature type="region of interest" description="Disordered" evidence="1">
    <location>
        <begin position="45"/>
        <end position="107"/>
    </location>
</feature>
<dbReference type="AlphaFoldDB" id="A0A0L6URJ5"/>
<evidence type="ECO:0000313" key="2">
    <source>
        <dbReference type="EMBL" id="KNZ50455.1"/>
    </source>
</evidence>
<name>A0A0L6URJ5_9BASI</name>
<protein>
    <submittedName>
        <fullName evidence="2">Uncharacterized protein</fullName>
    </submittedName>
</protein>
<organism evidence="2 3">
    <name type="scientific">Puccinia sorghi</name>
    <dbReference type="NCBI Taxonomy" id="27349"/>
    <lineage>
        <taxon>Eukaryota</taxon>
        <taxon>Fungi</taxon>
        <taxon>Dikarya</taxon>
        <taxon>Basidiomycota</taxon>
        <taxon>Pucciniomycotina</taxon>
        <taxon>Pucciniomycetes</taxon>
        <taxon>Pucciniales</taxon>
        <taxon>Pucciniaceae</taxon>
        <taxon>Puccinia</taxon>
    </lineage>
</organism>
<dbReference type="OrthoDB" id="2501350at2759"/>
<dbReference type="EMBL" id="LAVV01009524">
    <property type="protein sequence ID" value="KNZ50455.1"/>
    <property type="molecule type" value="Genomic_DNA"/>
</dbReference>
<evidence type="ECO:0000313" key="3">
    <source>
        <dbReference type="Proteomes" id="UP000037035"/>
    </source>
</evidence>
<accession>A0A0L6URJ5</accession>
<reference evidence="2 3" key="1">
    <citation type="submission" date="2015-08" db="EMBL/GenBank/DDBJ databases">
        <title>Next Generation Sequencing and Analysis of the Genome of Puccinia sorghi L Schw, the Causal Agent of Maize Common Rust.</title>
        <authorList>
            <person name="Rochi L."/>
            <person name="Burguener G."/>
            <person name="Darino M."/>
            <person name="Turjanski A."/>
            <person name="Kreff E."/>
            <person name="Dieguez M.J."/>
            <person name="Sacco F."/>
        </authorList>
    </citation>
    <scope>NUCLEOTIDE SEQUENCE [LARGE SCALE GENOMIC DNA]</scope>
    <source>
        <strain evidence="2 3">RO10H11247</strain>
    </source>
</reference>
<feature type="compositionally biased region" description="Polar residues" evidence="1">
    <location>
        <begin position="45"/>
        <end position="96"/>
    </location>
</feature>
<dbReference type="Proteomes" id="UP000037035">
    <property type="component" value="Unassembled WGS sequence"/>
</dbReference>
<gene>
    <name evidence="2" type="ORF">VP01_441g8</name>
</gene>
<dbReference type="STRING" id="27349.A0A0L6URJ5"/>
<keyword evidence="3" id="KW-1185">Reference proteome</keyword>
<proteinExistence type="predicted"/>
<sequence>MKGVNACLHPFWRCWPAPTPRWLHDALSIAGRFAVCRRRVYSGPSTYDSFRTSCRSSTPQSNHSSSEGSVATMRQQEPSTAMSRRTNQKSNFITDKTATRHAHKTAHPSFEIIRHKSLGTRMHELWIRFQGEFGLSMLETVRQHVQVDPK</sequence>